<feature type="transmembrane region" description="Helical" evidence="7">
    <location>
        <begin position="349"/>
        <end position="373"/>
    </location>
</feature>
<feature type="transmembrane region" description="Helical" evidence="7">
    <location>
        <begin position="394"/>
        <end position="416"/>
    </location>
</feature>
<gene>
    <name evidence="9" type="ORF">Voc01_019520</name>
</gene>
<feature type="transmembrane region" description="Helical" evidence="7">
    <location>
        <begin position="304"/>
        <end position="329"/>
    </location>
</feature>
<dbReference type="GO" id="GO:0022857">
    <property type="term" value="F:transmembrane transporter activity"/>
    <property type="evidence" value="ECO:0007669"/>
    <property type="project" value="TreeGrafter"/>
</dbReference>
<dbReference type="InterPro" id="IPR003838">
    <property type="entry name" value="ABC3_permease_C"/>
</dbReference>
<feature type="transmembrane region" description="Helical" evidence="7">
    <location>
        <begin position="787"/>
        <end position="811"/>
    </location>
</feature>
<dbReference type="InterPro" id="IPR050250">
    <property type="entry name" value="Macrolide_Exporter_MacB"/>
</dbReference>
<sequence length="823" mass="83928">MIGLAWHTIRARRSSLVGSFVALALGVGLLAGMALTLASTIGAGDRGPTWYVTPQVVVSGVDTVSVTTGSGEDRETESLRTDQRLLPADLVAKLSTVDAAVVVDHAVPAAAAGAPGDTLHPWSASTLHPFGWVAGGPPTAAGDIVLTAPTRHRPGDEVTVHSVRGAQRFTVSGVLDGAPPALYTTDAVAADLAGGTARAVAFAAPDGGSGSALARRVREAVAGDTDPARKVRVLTGNDRRRAEPDPDGDKREVAISLLATTCGLAGFVSVFVVAGTFSYAVAARRREFGLLRTAGATPRQVRRLVLGEALAVGVLASAAGGALGTAIAPPFAAWLARSGFAPDDFTAHFIFWPVAAAFGTGLLVALTGAWLAARRAGRVRPVEALREAAVDGRAMPVVRWVVGLACVAAAVPMIAVFSSIRSADATALVMLVAMLLIVACAMFAPLVIPPLVWLLTAPLAAARGATGMLARNGARTAVRRTAATAAPILVTVGIAAATLISLGTLFSAVESATRDRITADAVAVPAGSPGIADATVEALRAGPGVTAAVPATDTRVFVRDGDSPADWLGRYIHGPDAARVLNVPLDAGSLADLTGTGTVAVPAGRWKLGETASLWLGDATPVTLRVVAVLTPQVDLTDTVLLPWDLRAGHARPLADVVYLRGDPPSTVDGVAVVPVGDFVSVADREQRDTNRLAAIAVLGMALVYTGIAIANTLVMATADRSRELATLRLSGATPRQLVRMVGVEAVLVTCVGVLLAGVVTAVVVAGMRSALDGLAPSVPIDAPWRVLGGITAACLVTAVAASVVPAALLLRRRPVELAGIRE</sequence>
<evidence type="ECO:0000256" key="7">
    <source>
        <dbReference type="SAM" id="Phobius"/>
    </source>
</evidence>
<dbReference type="PANTHER" id="PTHR30572">
    <property type="entry name" value="MEMBRANE COMPONENT OF TRANSPORTER-RELATED"/>
    <property type="match status" value="1"/>
</dbReference>
<reference evidence="9" key="1">
    <citation type="submission" date="2021-01" db="EMBL/GenBank/DDBJ databases">
        <title>Whole genome shotgun sequence of Virgisporangium ochraceum NBRC 16418.</title>
        <authorList>
            <person name="Komaki H."/>
            <person name="Tamura T."/>
        </authorList>
    </citation>
    <scope>NUCLEOTIDE SEQUENCE</scope>
    <source>
        <strain evidence="9">NBRC 16418</strain>
    </source>
</reference>
<feature type="transmembrane region" description="Helical" evidence="7">
    <location>
        <begin position="693"/>
        <end position="717"/>
    </location>
</feature>
<keyword evidence="4 7" id="KW-1133">Transmembrane helix</keyword>
<feature type="transmembrane region" description="Helical" evidence="7">
    <location>
        <begin position="428"/>
        <end position="461"/>
    </location>
</feature>
<comment type="subcellular location">
    <subcellularLocation>
        <location evidence="1">Cell membrane</location>
        <topology evidence="1">Multi-pass membrane protein</topology>
    </subcellularLocation>
</comment>
<comment type="caution">
    <text evidence="9">The sequence shown here is derived from an EMBL/GenBank/DDBJ whole genome shotgun (WGS) entry which is preliminary data.</text>
</comment>
<keyword evidence="2" id="KW-1003">Cell membrane</keyword>
<evidence type="ECO:0000256" key="2">
    <source>
        <dbReference type="ARBA" id="ARBA00022475"/>
    </source>
</evidence>
<evidence type="ECO:0000256" key="6">
    <source>
        <dbReference type="ARBA" id="ARBA00038076"/>
    </source>
</evidence>
<evidence type="ECO:0000256" key="1">
    <source>
        <dbReference type="ARBA" id="ARBA00004651"/>
    </source>
</evidence>
<dbReference type="AlphaFoldDB" id="A0A8J3ZRK5"/>
<dbReference type="Pfam" id="PF02687">
    <property type="entry name" value="FtsX"/>
    <property type="match status" value="2"/>
</dbReference>
<feature type="transmembrane region" description="Helical" evidence="7">
    <location>
        <begin position="482"/>
        <end position="506"/>
    </location>
</feature>
<name>A0A8J3ZRK5_9ACTN</name>
<organism evidence="9 10">
    <name type="scientific">Virgisporangium ochraceum</name>
    <dbReference type="NCBI Taxonomy" id="65505"/>
    <lineage>
        <taxon>Bacteria</taxon>
        <taxon>Bacillati</taxon>
        <taxon>Actinomycetota</taxon>
        <taxon>Actinomycetes</taxon>
        <taxon>Micromonosporales</taxon>
        <taxon>Micromonosporaceae</taxon>
        <taxon>Virgisporangium</taxon>
    </lineage>
</organism>
<dbReference type="GO" id="GO:0005886">
    <property type="term" value="C:plasma membrane"/>
    <property type="evidence" value="ECO:0007669"/>
    <property type="project" value="UniProtKB-SubCell"/>
</dbReference>
<evidence type="ECO:0000256" key="3">
    <source>
        <dbReference type="ARBA" id="ARBA00022692"/>
    </source>
</evidence>
<accession>A0A8J3ZRK5</accession>
<feature type="domain" description="ABC3 transporter permease C-terminal" evidence="8">
    <location>
        <begin position="697"/>
        <end position="813"/>
    </location>
</feature>
<evidence type="ECO:0000256" key="5">
    <source>
        <dbReference type="ARBA" id="ARBA00023136"/>
    </source>
</evidence>
<feature type="domain" description="ABC3 transporter permease C-terminal" evidence="8">
    <location>
        <begin position="264"/>
        <end position="378"/>
    </location>
</feature>
<proteinExistence type="inferred from homology"/>
<evidence type="ECO:0000259" key="8">
    <source>
        <dbReference type="Pfam" id="PF02687"/>
    </source>
</evidence>
<comment type="similarity">
    <text evidence="6">Belongs to the ABC-4 integral membrane protein family.</text>
</comment>
<dbReference type="RefSeq" id="WP_203926998.1">
    <property type="nucleotide sequence ID" value="NZ_BOPH01000022.1"/>
</dbReference>
<keyword evidence="3 7" id="KW-0812">Transmembrane</keyword>
<evidence type="ECO:0000313" key="10">
    <source>
        <dbReference type="Proteomes" id="UP000635606"/>
    </source>
</evidence>
<evidence type="ECO:0000256" key="4">
    <source>
        <dbReference type="ARBA" id="ARBA00022989"/>
    </source>
</evidence>
<feature type="transmembrane region" description="Helical" evidence="7">
    <location>
        <begin position="738"/>
        <end position="767"/>
    </location>
</feature>
<dbReference type="Proteomes" id="UP000635606">
    <property type="component" value="Unassembled WGS sequence"/>
</dbReference>
<dbReference type="PANTHER" id="PTHR30572:SF4">
    <property type="entry name" value="ABC TRANSPORTER PERMEASE YTRF"/>
    <property type="match status" value="1"/>
</dbReference>
<keyword evidence="5 7" id="KW-0472">Membrane</keyword>
<protein>
    <recommendedName>
        <fullName evidence="8">ABC3 transporter permease C-terminal domain-containing protein</fullName>
    </recommendedName>
</protein>
<evidence type="ECO:0000313" key="9">
    <source>
        <dbReference type="EMBL" id="GIJ67035.1"/>
    </source>
</evidence>
<dbReference type="EMBL" id="BOPH01000022">
    <property type="protein sequence ID" value="GIJ67035.1"/>
    <property type="molecule type" value="Genomic_DNA"/>
</dbReference>
<feature type="transmembrane region" description="Helical" evidence="7">
    <location>
        <begin position="264"/>
        <end position="283"/>
    </location>
</feature>
<keyword evidence="10" id="KW-1185">Reference proteome</keyword>